<keyword evidence="1" id="KW-0472">Membrane</keyword>
<dbReference type="PANTHER" id="PTHR38684">
    <property type="entry name" value="PROTEIN AMPE"/>
    <property type="match status" value="1"/>
</dbReference>
<reference evidence="2 3" key="1">
    <citation type="submission" date="2013-04" db="EMBL/GenBank/DDBJ databases">
        <title>Oceanococcus atlanticus 22II-S10r2 Genome Sequencing.</title>
        <authorList>
            <person name="Lai Q."/>
            <person name="Li G."/>
            <person name="Shao Z."/>
        </authorList>
    </citation>
    <scope>NUCLEOTIDE SEQUENCE [LARGE SCALE GENOMIC DNA]</scope>
    <source>
        <strain evidence="2 3">22II-S10r2</strain>
    </source>
</reference>
<proteinExistence type="predicted"/>
<evidence type="ECO:0000313" key="2">
    <source>
        <dbReference type="EMBL" id="ORE85394.1"/>
    </source>
</evidence>
<keyword evidence="3" id="KW-1185">Reference proteome</keyword>
<dbReference type="RefSeq" id="WP_146680376.1">
    <property type="nucleotide sequence ID" value="NZ_AQQV01000004.1"/>
</dbReference>
<organism evidence="2 3">
    <name type="scientific">Oceanococcus atlanticus</name>
    <dbReference type="NCBI Taxonomy" id="1317117"/>
    <lineage>
        <taxon>Bacteria</taxon>
        <taxon>Pseudomonadati</taxon>
        <taxon>Pseudomonadota</taxon>
        <taxon>Gammaproteobacteria</taxon>
        <taxon>Chromatiales</taxon>
        <taxon>Oceanococcaceae</taxon>
        <taxon>Oceanococcus</taxon>
    </lineage>
</organism>
<feature type="transmembrane region" description="Helical" evidence="1">
    <location>
        <begin position="145"/>
        <end position="163"/>
    </location>
</feature>
<protein>
    <submittedName>
        <fullName evidence="2">Signaling modulator of AmpD, AmpE</fullName>
    </submittedName>
</protein>
<dbReference type="InterPro" id="IPR031347">
    <property type="entry name" value="AmpE"/>
</dbReference>
<dbReference type="Proteomes" id="UP000192342">
    <property type="component" value="Unassembled WGS sequence"/>
</dbReference>
<sequence length="289" mass="31768">MTLIAIVIALFLERVLSYSPQWRTHSLTDRWIRLVDDRIGPRAWSLAVYVLLPVAVIATLQYSIVELPAGEVLILPLALVVLLACLGPRDLREEVHSYEAAVRRGDDALAETLLRDLLTGPLRHDGPTSGRSPVAACFVQGHERWFAVLLWFFVLGLPGAVAYRMLASVACHLGHAGRDDESQRLAEMLHGAMAWPSARAAALLYALAGSADHAFARWREWASNYNGDWVRSAWPLLAQTGLAALARDPQDDAASGQLECLDRAVHLLDRSMLILLALLALLTIGGWMT</sequence>
<dbReference type="PANTHER" id="PTHR38684:SF1">
    <property type="entry name" value="PROTEIN AMPE"/>
    <property type="match status" value="1"/>
</dbReference>
<keyword evidence="1" id="KW-0812">Transmembrane</keyword>
<dbReference type="AlphaFoldDB" id="A0A1Y1SB74"/>
<name>A0A1Y1SB74_9GAMM</name>
<dbReference type="Pfam" id="PF17113">
    <property type="entry name" value="AmpE"/>
    <property type="match status" value="1"/>
</dbReference>
<dbReference type="STRING" id="1317117.ATO7_14268"/>
<evidence type="ECO:0000313" key="3">
    <source>
        <dbReference type="Proteomes" id="UP000192342"/>
    </source>
</evidence>
<dbReference type="GO" id="GO:0046677">
    <property type="term" value="P:response to antibiotic"/>
    <property type="evidence" value="ECO:0007669"/>
    <property type="project" value="TreeGrafter"/>
</dbReference>
<keyword evidence="1" id="KW-1133">Transmembrane helix</keyword>
<dbReference type="GO" id="GO:0005886">
    <property type="term" value="C:plasma membrane"/>
    <property type="evidence" value="ECO:0007669"/>
    <property type="project" value="TreeGrafter"/>
</dbReference>
<gene>
    <name evidence="2" type="ORF">ATO7_14268</name>
</gene>
<feature type="transmembrane region" description="Helical" evidence="1">
    <location>
        <begin position="72"/>
        <end position="89"/>
    </location>
</feature>
<feature type="transmembrane region" description="Helical" evidence="1">
    <location>
        <begin position="271"/>
        <end position="288"/>
    </location>
</feature>
<comment type="caution">
    <text evidence="2">The sequence shown here is derived from an EMBL/GenBank/DDBJ whole genome shotgun (WGS) entry which is preliminary data.</text>
</comment>
<dbReference type="UniPathway" id="UPA00148"/>
<evidence type="ECO:0000256" key="1">
    <source>
        <dbReference type="SAM" id="Phobius"/>
    </source>
</evidence>
<dbReference type="EMBL" id="AQQV01000004">
    <property type="protein sequence ID" value="ORE85394.1"/>
    <property type="molecule type" value="Genomic_DNA"/>
</dbReference>
<dbReference type="GO" id="GO:0009236">
    <property type="term" value="P:cobalamin biosynthetic process"/>
    <property type="evidence" value="ECO:0007669"/>
    <property type="project" value="UniProtKB-UniPathway"/>
</dbReference>
<feature type="transmembrane region" description="Helical" evidence="1">
    <location>
        <begin position="41"/>
        <end position="60"/>
    </location>
</feature>
<dbReference type="InterPro" id="IPR052966">
    <property type="entry name" value="Beta-lactamase_Reg"/>
</dbReference>
<accession>A0A1Y1SB74</accession>
<dbReference type="OrthoDB" id="9811967at2"/>